<keyword evidence="8" id="KW-0675">Receptor</keyword>
<dbReference type="AlphaFoldDB" id="A0A8J7QCD1"/>
<comment type="similarity">
    <text evidence="4">Belongs to the TonB-dependent receptor family.</text>
</comment>
<dbReference type="InterPro" id="IPR012910">
    <property type="entry name" value="Plug_dom"/>
</dbReference>
<dbReference type="EMBL" id="JAFREP010000049">
    <property type="protein sequence ID" value="MBO1323101.1"/>
    <property type="molecule type" value="Genomic_DNA"/>
</dbReference>
<keyword evidence="9" id="KW-1185">Reference proteome</keyword>
<keyword evidence="2 4" id="KW-0472">Membrane</keyword>
<feature type="domain" description="TonB-dependent receptor plug" evidence="7">
    <location>
        <begin position="62"/>
        <end position="186"/>
    </location>
</feature>
<evidence type="ECO:0000259" key="7">
    <source>
        <dbReference type="Pfam" id="PF07715"/>
    </source>
</evidence>
<dbReference type="InterPro" id="IPR000531">
    <property type="entry name" value="Beta-barrel_TonB"/>
</dbReference>
<keyword evidence="5" id="KW-0732">Signal</keyword>
<organism evidence="8 9">
    <name type="scientific">Acanthopleuribacter pedis</name>
    <dbReference type="NCBI Taxonomy" id="442870"/>
    <lineage>
        <taxon>Bacteria</taxon>
        <taxon>Pseudomonadati</taxon>
        <taxon>Acidobacteriota</taxon>
        <taxon>Holophagae</taxon>
        <taxon>Acanthopleuribacterales</taxon>
        <taxon>Acanthopleuribacteraceae</taxon>
        <taxon>Acanthopleuribacter</taxon>
    </lineage>
</organism>
<evidence type="ECO:0000313" key="8">
    <source>
        <dbReference type="EMBL" id="MBO1323101.1"/>
    </source>
</evidence>
<name>A0A8J7QCD1_9BACT</name>
<evidence type="ECO:0000256" key="1">
    <source>
        <dbReference type="ARBA" id="ARBA00004442"/>
    </source>
</evidence>
<dbReference type="GO" id="GO:0009279">
    <property type="term" value="C:cell outer membrane"/>
    <property type="evidence" value="ECO:0007669"/>
    <property type="project" value="UniProtKB-SubCell"/>
</dbReference>
<dbReference type="InterPro" id="IPR037066">
    <property type="entry name" value="Plug_dom_sf"/>
</dbReference>
<sequence length="979" mass="105715">MMKSNKDRFALWMMTCATLLFWLVPNLAFAQESSDNEDEEEVQVAEEITVTGSRIRKNPLNEPAPVMELEKEDLEKSGLTNLGATLQQLPVMGSAINTRFNVPGNSGFPQDGTGIGAGAVQLSLRNIGAKRTLVLVDGKRWIAGASASGVPSAVDLNTLPANAIKRIEVLQDGASAIYGSDAIGGVVNIITETDFDGLKFDFHQSEFMSTNDGETNEVSMLWGGGNDRSRFTVSLSYAEERDILTADRAQSAFPTPFGDSCLDGGCSSFTPQGRFILGPAFDFADITLNNGVLNDGGASVPFFDPNNPASGDFHGFSAADRFNFNGPGFNFLATPNQRVNLFINARHQINDNVRLVAKATYTNRQSKTKGAPEPLCFGAGCGNRISENIVIDADQIYNPFGVDLSVADGTLEFFGRRPLESGPRIFDQDINTYFGSVGLEGHFVTDSDRIFSWDLTASYGDNRGFQQKHGAHNMARIAIALGDPALCAATPNCVPFNLFGGQGPNGTGSITPEMLNYISYVQRDFSEQTLIDFAGNITGDLFHLPAGNVGFAAGFEYREHDGSFQPDPVAASGETAGIASGPTAGAFDVTEFYGEVNVPLAIEKPGLDYLEFNLAGRTSDYSNFGDETTYKAGALWRPVRDLSLRASVSTGIRAPGIGELFGGAAREDFTFLDPCADVLGLIGSANGGRDTPQSQQIIDNCGSLGLPTDLIQRNPQLSAVSAGNERLTAETSDNLAFGLVYSPSFVQNIDWADRITVSVDFYELEIDNAVQGRDPGELIDACVNTLDPFFCDAIERTSNGNINLVDNQLQNIGGIEASGYDFSLGYASPRTSVGSFGFLMNATFLDEFIELTDNPDGSLTRNDRTGTITDETFQRAFPETRMRSSLSWDLDSMGADLTWRYVDSMTMASGNELDSAVFTDFQFRYRRPLGKNMFSFVIGANNVLDEDPPTCDSCGVIGMSPVVHDLPGRVGYVRLGWQM</sequence>
<evidence type="ECO:0000256" key="5">
    <source>
        <dbReference type="SAM" id="SignalP"/>
    </source>
</evidence>
<dbReference type="SUPFAM" id="SSF56935">
    <property type="entry name" value="Porins"/>
    <property type="match status" value="1"/>
</dbReference>
<dbReference type="Pfam" id="PF00593">
    <property type="entry name" value="TonB_dep_Rec_b-barrel"/>
    <property type="match status" value="1"/>
</dbReference>
<dbReference type="Pfam" id="PF07715">
    <property type="entry name" value="Plug"/>
    <property type="match status" value="1"/>
</dbReference>
<gene>
    <name evidence="8" type="ORF">J3U88_31850</name>
</gene>
<evidence type="ECO:0000259" key="6">
    <source>
        <dbReference type="Pfam" id="PF00593"/>
    </source>
</evidence>
<protein>
    <submittedName>
        <fullName evidence="8">TonB-dependent receptor</fullName>
    </submittedName>
</protein>
<accession>A0A8J7QCD1</accession>
<evidence type="ECO:0000256" key="3">
    <source>
        <dbReference type="ARBA" id="ARBA00023237"/>
    </source>
</evidence>
<keyword evidence="3" id="KW-0998">Cell outer membrane</keyword>
<proteinExistence type="inferred from homology"/>
<feature type="chain" id="PRO_5035285193" evidence="5">
    <location>
        <begin position="31"/>
        <end position="979"/>
    </location>
</feature>
<dbReference type="InterPro" id="IPR036942">
    <property type="entry name" value="Beta-barrel_TonB_sf"/>
</dbReference>
<comment type="caution">
    <text evidence="8">The sequence shown here is derived from an EMBL/GenBank/DDBJ whole genome shotgun (WGS) entry which is preliminary data.</text>
</comment>
<evidence type="ECO:0000256" key="2">
    <source>
        <dbReference type="ARBA" id="ARBA00023136"/>
    </source>
</evidence>
<comment type="subcellular location">
    <subcellularLocation>
        <location evidence="1 4">Cell outer membrane</location>
    </subcellularLocation>
</comment>
<dbReference type="Proteomes" id="UP000664417">
    <property type="component" value="Unassembled WGS sequence"/>
</dbReference>
<dbReference type="RefSeq" id="WP_207863073.1">
    <property type="nucleotide sequence ID" value="NZ_JAFREP010000049.1"/>
</dbReference>
<reference evidence="8" key="1">
    <citation type="submission" date="2021-03" db="EMBL/GenBank/DDBJ databases">
        <authorList>
            <person name="Wang G."/>
        </authorList>
    </citation>
    <scope>NUCLEOTIDE SEQUENCE</scope>
    <source>
        <strain evidence="8">KCTC 12899</strain>
    </source>
</reference>
<keyword evidence="4" id="KW-0798">TonB box</keyword>
<dbReference type="Gene3D" id="2.40.170.20">
    <property type="entry name" value="TonB-dependent receptor, beta-barrel domain"/>
    <property type="match status" value="1"/>
</dbReference>
<dbReference type="Gene3D" id="2.170.130.10">
    <property type="entry name" value="TonB-dependent receptor, plug domain"/>
    <property type="match status" value="1"/>
</dbReference>
<evidence type="ECO:0000256" key="4">
    <source>
        <dbReference type="RuleBase" id="RU003357"/>
    </source>
</evidence>
<dbReference type="PANTHER" id="PTHR47234">
    <property type="match status" value="1"/>
</dbReference>
<feature type="signal peptide" evidence="5">
    <location>
        <begin position="1"/>
        <end position="30"/>
    </location>
</feature>
<dbReference type="PANTHER" id="PTHR47234:SF2">
    <property type="entry name" value="TONB-DEPENDENT RECEPTOR"/>
    <property type="match status" value="1"/>
</dbReference>
<evidence type="ECO:0000313" key="9">
    <source>
        <dbReference type="Proteomes" id="UP000664417"/>
    </source>
</evidence>
<feature type="domain" description="TonB-dependent receptor-like beta-barrel" evidence="6">
    <location>
        <begin position="415"/>
        <end position="943"/>
    </location>
</feature>